<dbReference type="PANTHER" id="PTHR33908">
    <property type="entry name" value="MANNOSYLTRANSFERASE YKCB-RELATED"/>
    <property type="match status" value="1"/>
</dbReference>
<reference evidence="12" key="1">
    <citation type="submission" date="2016-10" db="EMBL/GenBank/DDBJ databases">
        <authorList>
            <person name="Varghese N."/>
            <person name="Submissions S."/>
        </authorList>
    </citation>
    <scope>NUCLEOTIDE SEQUENCE [LARGE SCALE GENOMIC DNA]</scope>
    <source>
        <strain evidence="12">DSM 6150</strain>
    </source>
</reference>
<feature type="transmembrane region" description="Helical" evidence="8">
    <location>
        <begin position="175"/>
        <end position="200"/>
    </location>
</feature>
<feature type="transmembrane region" description="Helical" evidence="8">
    <location>
        <begin position="318"/>
        <end position="337"/>
    </location>
</feature>
<feature type="transmembrane region" description="Helical" evidence="8">
    <location>
        <begin position="382"/>
        <end position="402"/>
    </location>
</feature>
<evidence type="ECO:0000259" key="10">
    <source>
        <dbReference type="Pfam" id="PF18583"/>
    </source>
</evidence>
<organism evidence="11 12">
    <name type="scientific">Formivibrio citricus</name>
    <dbReference type="NCBI Taxonomy" id="83765"/>
    <lineage>
        <taxon>Bacteria</taxon>
        <taxon>Pseudomonadati</taxon>
        <taxon>Pseudomonadota</taxon>
        <taxon>Betaproteobacteria</taxon>
        <taxon>Neisseriales</taxon>
        <taxon>Chitinibacteraceae</taxon>
        <taxon>Formivibrio</taxon>
    </lineage>
</organism>
<keyword evidence="7 8" id="KW-0472">Membrane</keyword>
<dbReference type="Proteomes" id="UP000242869">
    <property type="component" value="Unassembled WGS sequence"/>
</dbReference>
<keyword evidence="4 11" id="KW-0808">Transferase</keyword>
<dbReference type="EMBL" id="FOVE01000007">
    <property type="protein sequence ID" value="SFN32536.1"/>
    <property type="molecule type" value="Genomic_DNA"/>
</dbReference>
<feature type="transmembrane region" description="Helical" evidence="8">
    <location>
        <begin position="84"/>
        <end position="103"/>
    </location>
</feature>
<evidence type="ECO:0000256" key="3">
    <source>
        <dbReference type="ARBA" id="ARBA00022676"/>
    </source>
</evidence>
<dbReference type="GO" id="GO:0005886">
    <property type="term" value="C:plasma membrane"/>
    <property type="evidence" value="ECO:0007669"/>
    <property type="project" value="UniProtKB-SubCell"/>
</dbReference>
<keyword evidence="6 8" id="KW-1133">Transmembrane helix</keyword>
<feature type="transmembrane region" description="Helical" evidence="8">
    <location>
        <begin position="296"/>
        <end position="312"/>
    </location>
</feature>
<sequence length="545" mass="62298">MPFSPSRRQLWLLLALFTLLWFGALGYRKLITPDEGRYATIAWEMVTSGDWLTPRLNGVKYFEKPALQYWATALGFLFFGQSDFVARLWPALTGFLAVIGLFFTGRRIWNEQTGLIAALLLACNLWWLGNGHFLTLDMGVSALLCGALCGFLLAQHDGASERENRNGMLLAWGMMALAVLQKGLIGLLIPGSVLVLYTVVQRDWRLWTRLHLGKGLLLFFAITAPWFVLVSRANPEFAWFFFIHEHFLRFATKVHRRAGAWWYFFPILIAGLMPWTSLLPQALYQGWKKEASRFQVNRFLLIWAVFIFAFFSKSSSKLPSYILPMFPALALLTAQIIGKMELRKLRWHLIPGFVLAFGLLIAAPIVFRMEQGGGREALHQTLAYWLGGAGIMALLLMVAAWIMQRKGHWLAALTLTGLTALAAGQLAALGHNAFALTNSSWYLVQALKPQIGPNTKLYVFRDYDQTLPFYLKRHLQFVEYRDEFEFGQKQEPAKFMDILSFVHQWQSDSDAVLITAKWTKEEIVRLKLPVRVIYEDPDRTVYARK</sequence>
<dbReference type="InterPro" id="IPR038731">
    <property type="entry name" value="RgtA/B/C-like"/>
</dbReference>
<evidence type="ECO:0000259" key="9">
    <source>
        <dbReference type="Pfam" id="PF13231"/>
    </source>
</evidence>
<dbReference type="GO" id="GO:0016763">
    <property type="term" value="F:pentosyltransferase activity"/>
    <property type="evidence" value="ECO:0007669"/>
    <property type="project" value="TreeGrafter"/>
</dbReference>
<evidence type="ECO:0000256" key="8">
    <source>
        <dbReference type="SAM" id="Phobius"/>
    </source>
</evidence>
<evidence type="ECO:0000256" key="5">
    <source>
        <dbReference type="ARBA" id="ARBA00022692"/>
    </source>
</evidence>
<feature type="transmembrane region" description="Helical" evidence="8">
    <location>
        <begin position="409"/>
        <end position="430"/>
    </location>
</feature>
<feature type="transmembrane region" description="Helical" evidence="8">
    <location>
        <begin position="212"/>
        <end position="230"/>
    </location>
</feature>
<evidence type="ECO:0000313" key="11">
    <source>
        <dbReference type="EMBL" id="SFN32536.1"/>
    </source>
</evidence>
<dbReference type="InterPro" id="IPR040845">
    <property type="entry name" value="Arnt_C"/>
</dbReference>
<feature type="domain" description="Glycosyltransferase RgtA/B/C/D-like" evidence="9">
    <location>
        <begin position="64"/>
        <end position="227"/>
    </location>
</feature>
<evidence type="ECO:0000256" key="4">
    <source>
        <dbReference type="ARBA" id="ARBA00022679"/>
    </source>
</evidence>
<name>A0A1I4Y3C2_9NEIS</name>
<feature type="domain" description="Aminoarabinose transferase C-terminal" evidence="10">
    <location>
        <begin position="443"/>
        <end position="543"/>
    </location>
</feature>
<feature type="transmembrane region" description="Helical" evidence="8">
    <location>
        <begin position="108"/>
        <end position="127"/>
    </location>
</feature>
<gene>
    <name evidence="11" type="ORF">SAMN05660284_01194</name>
</gene>
<proteinExistence type="predicted"/>
<dbReference type="InterPro" id="IPR050297">
    <property type="entry name" value="LipidA_mod_glycosyltrf_83"/>
</dbReference>
<feature type="transmembrane region" description="Helical" evidence="8">
    <location>
        <begin position="260"/>
        <end position="284"/>
    </location>
</feature>
<dbReference type="AlphaFoldDB" id="A0A1I4Y3C2"/>
<evidence type="ECO:0000256" key="7">
    <source>
        <dbReference type="ARBA" id="ARBA00023136"/>
    </source>
</evidence>
<keyword evidence="2" id="KW-1003">Cell membrane</keyword>
<dbReference type="GO" id="GO:0010041">
    <property type="term" value="P:response to iron(III) ion"/>
    <property type="evidence" value="ECO:0007669"/>
    <property type="project" value="TreeGrafter"/>
</dbReference>
<evidence type="ECO:0000313" key="12">
    <source>
        <dbReference type="Proteomes" id="UP000242869"/>
    </source>
</evidence>
<feature type="transmembrane region" description="Helical" evidence="8">
    <location>
        <begin position="133"/>
        <end position="154"/>
    </location>
</feature>
<keyword evidence="3" id="KW-0328">Glycosyltransferase</keyword>
<evidence type="ECO:0000256" key="2">
    <source>
        <dbReference type="ARBA" id="ARBA00022475"/>
    </source>
</evidence>
<evidence type="ECO:0000256" key="1">
    <source>
        <dbReference type="ARBA" id="ARBA00004651"/>
    </source>
</evidence>
<keyword evidence="12" id="KW-1185">Reference proteome</keyword>
<dbReference type="Pfam" id="PF13231">
    <property type="entry name" value="PMT_2"/>
    <property type="match status" value="1"/>
</dbReference>
<dbReference type="Pfam" id="PF18583">
    <property type="entry name" value="Arnt_C"/>
    <property type="match status" value="1"/>
</dbReference>
<accession>A0A1I4Y3C2</accession>
<dbReference type="STRING" id="83765.SAMN05660284_01194"/>
<evidence type="ECO:0000256" key="6">
    <source>
        <dbReference type="ARBA" id="ARBA00022989"/>
    </source>
</evidence>
<dbReference type="PANTHER" id="PTHR33908:SF3">
    <property type="entry name" value="UNDECAPRENYL PHOSPHATE-ALPHA-4-AMINO-4-DEOXY-L-ARABINOSE ARABINOSYL TRANSFERASE"/>
    <property type="match status" value="1"/>
</dbReference>
<feature type="transmembrane region" description="Helical" evidence="8">
    <location>
        <begin position="349"/>
        <end position="367"/>
    </location>
</feature>
<dbReference type="GO" id="GO:0009103">
    <property type="term" value="P:lipopolysaccharide biosynthetic process"/>
    <property type="evidence" value="ECO:0007669"/>
    <property type="project" value="TreeGrafter"/>
</dbReference>
<keyword evidence="5 8" id="KW-0812">Transmembrane</keyword>
<dbReference type="RefSeq" id="WP_177187799.1">
    <property type="nucleotide sequence ID" value="NZ_FOVE01000007.1"/>
</dbReference>
<comment type="subcellular location">
    <subcellularLocation>
        <location evidence="1">Cell membrane</location>
        <topology evidence="1">Multi-pass membrane protein</topology>
    </subcellularLocation>
</comment>
<protein>
    <submittedName>
        <fullName evidence="11">4-amino-4-deoxy-L-arabinose transferase</fullName>
    </submittedName>
</protein>